<organism evidence="1 2">
    <name type="scientific">Haematococcus lacustris</name>
    <name type="common">Green alga</name>
    <name type="synonym">Haematococcus pluvialis</name>
    <dbReference type="NCBI Taxonomy" id="44745"/>
    <lineage>
        <taxon>Eukaryota</taxon>
        <taxon>Viridiplantae</taxon>
        <taxon>Chlorophyta</taxon>
        <taxon>core chlorophytes</taxon>
        <taxon>Chlorophyceae</taxon>
        <taxon>CS clade</taxon>
        <taxon>Chlamydomonadales</taxon>
        <taxon>Haematococcaceae</taxon>
        <taxon>Haematococcus</taxon>
    </lineage>
</organism>
<keyword evidence="2" id="KW-1185">Reference proteome</keyword>
<accession>A0A6A0AHZ3</accession>
<evidence type="ECO:0000313" key="1">
    <source>
        <dbReference type="EMBL" id="GFH31873.1"/>
    </source>
</evidence>
<dbReference type="EMBL" id="BLLF01006020">
    <property type="protein sequence ID" value="GFH31873.1"/>
    <property type="molecule type" value="Genomic_DNA"/>
</dbReference>
<gene>
    <name evidence="1" type="ORF">HaLaN_30995</name>
</gene>
<name>A0A6A0AHZ3_HAELA</name>
<reference evidence="1 2" key="1">
    <citation type="submission" date="2020-02" db="EMBL/GenBank/DDBJ databases">
        <title>Draft genome sequence of Haematococcus lacustris strain NIES-144.</title>
        <authorList>
            <person name="Morimoto D."/>
            <person name="Nakagawa S."/>
            <person name="Yoshida T."/>
            <person name="Sawayama S."/>
        </authorList>
    </citation>
    <scope>NUCLEOTIDE SEQUENCE [LARGE SCALE GENOMIC DNA]</scope>
    <source>
        <strain evidence="1 2">NIES-144</strain>
    </source>
</reference>
<proteinExistence type="predicted"/>
<evidence type="ECO:0000313" key="2">
    <source>
        <dbReference type="Proteomes" id="UP000485058"/>
    </source>
</evidence>
<dbReference type="AlphaFoldDB" id="A0A6A0AHZ3"/>
<sequence>MHMDMVHECPPPTLLPDREGYCVDPGLGTPCPWLAELPALASSTAPAGATCSQGGGGPLLGASSFPSHSCVPVVVSLRRARRCDGANRSDRLLHGAELTARVTQSARDTNLSVSLPGPSFACRCLSASSNRHATCIATAVAFSSNLGSP</sequence>
<dbReference type="Proteomes" id="UP000485058">
    <property type="component" value="Unassembled WGS sequence"/>
</dbReference>
<protein>
    <submittedName>
        <fullName evidence="1">Uncharacterized protein</fullName>
    </submittedName>
</protein>
<comment type="caution">
    <text evidence="1">The sequence shown here is derived from an EMBL/GenBank/DDBJ whole genome shotgun (WGS) entry which is preliminary data.</text>
</comment>